<feature type="compositionally biased region" description="Basic residues" evidence="2">
    <location>
        <begin position="559"/>
        <end position="571"/>
    </location>
</feature>
<feature type="compositionally biased region" description="Low complexity" evidence="2">
    <location>
        <begin position="548"/>
        <end position="558"/>
    </location>
</feature>
<reference evidence="3 4" key="1">
    <citation type="submission" date="2014-10" db="EMBL/GenBank/DDBJ databases">
        <title>Draft genome of the hookworm Ancylostoma caninum.</title>
        <authorList>
            <person name="Mitreva M."/>
        </authorList>
    </citation>
    <scope>NUCLEOTIDE SEQUENCE [LARGE SCALE GENOMIC DNA]</scope>
    <source>
        <strain evidence="3 4">Baltimore</strain>
    </source>
</reference>
<accession>A0A368GQV9</accession>
<proteinExistence type="predicted"/>
<dbReference type="OrthoDB" id="10523809at2759"/>
<evidence type="ECO:0000313" key="3">
    <source>
        <dbReference type="EMBL" id="RCN45317.1"/>
    </source>
</evidence>
<dbReference type="Proteomes" id="UP000252519">
    <property type="component" value="Unassembled WGS sequence"/>
</dbReference>
<feature type="coiled-coil region" evidence="1">
    <location>
        <begin position="478"/>
        <end position="518"/>
    </location>
</feature>
<keyword evidence="1" id="KW-0175">Coiled coil</keyword>
<dbReference type="Gene3D" id="1.10.1410.10">
    <property type="match status" value="1"/>
</dbReference>
<dbReference type="AlphaFoldDB" id="A0A368GQV9"/>
<name>A0A368GQV9_ANCCA</name>
<dbReference type="SUPFAM" id="SSF81631">
    <property type="entry name" value="PAP/OAS1 substrate-binding domain"/>
    <property type="match status" value="1"/>
</dbReference>
<evidence type="ECO:0000313" key="4">
    <source>
        <dbReference type="Proteomes" id="UP000252519"/>
    </source>
</evidence>
<keyword evidence="4" id="KW-1185">Reference proteome</keyword>
<evidence type="ECO:0000256" key="2">
    <source>
        <dbReference type="SAM" id="MobiDB-lite"/>
    </source>
</evidence>
<protein>
    <submittedName>
        <fullName evidence="3">Uncharacterized protein</fullName>
    </submittedName>
</protein>
<dbReference type="GO" id="GO:0046872">
    <property type="term" value="F:metal ion binding"/>
    <property type="evidence" value="ECO:0007669"/>
    <property type="project" value="UniProtKB-KW"/>
</dbReference>
<sequence length="801" mass="91785">MQQFFFKGAEDVNPVCGKFIQAEKFGKLEEPWNLALLFVEFLCFYGTRSHQNEVVQVITKNVVTRDKTRWSRKLLQIADPFRTDNVVTFTKAYQAYFFNCFLKSYLYFVIPQTVEGPLLDVTLYQKVGESPRKKKGRRKKIALTPEAVVKKELKEVAAGNEAPNISVEPLVNMNTDDDEYTAAADAVVIDEEERAEISNKILTNLMPVPKLLTPSKVVLDARIDCLESVDEEENQQRLSIACINGLRIQGDTAENIVHHLVEVAKAVAHGDGDDVILGYSVVEVQDNLSGLYMLPNGDAFFVPKRSACGFLVNSRWIMRVVDVMRLKRGLCEITLRISRSHHLRLLYCLQLRGTYPTRRLLERIEELENMNETSVVVIFGNDNSSETEEDQLSEECEKLGLDVWTGLLQEETRTFIATKYSINALNIEDLIVEEIPDLRYRKKCHIVRVAVGMVSKIEMEPDNGFRSEVTAKTARDIAGQLEKRERKKKEKVRKAERRRREKERVVQLLEQLEEEEKVTLEINLPEKQNNGVDSATENINPEEVRLTTNEENSETVTTKVKKRRTRRKTKKNGIEGGDVVRLPPTGPQQAVVATICHSATDSSRDIEEISNSEQVSSQNSRVVKVPVCEELTETSLVHDIPLRDLNPENVEIDDYRVYSRRTMYRIRNYAPIRIPRLLFGLLERYHINSREFMGRDKEVEEMLELRRRSIRSERTRMELRAKIGDGTDEGLESVQNQVEELSLLDIGNQDGVPSEDWLTQVENDDDELLGMVICLEIFVDVDSSIVTKDALSFFLQAFFDK</sequence>
<comment type="caution">
    <text evidence="3">The sequence shown here is derived from an EMBL/GenBank/DDBJ whole genome shotgun (WGS) entry which is preliminary data.</text>
</comment>
<evidence type="ECO:0000256" key="1">
    <source>
        <dbReference type="SAM" id="Coils"/>
    </source>
</evidence>
<gene>
    <name evidence="3" type="ORF">ANCCAN_08713</name>
</gene>
<dbReference type="EMBL" id="JOJR01000105">
    <property type="protein sequence ID" value="RCN45317.1"/>
    <property type="molecule type" value="Genomic_DNA"/>
</dbReference>
<dbReference type="STRING" id="29170.A0A368GQV9"/>
<feature type="region of interest" description="Disordered" evidence="2">
    <location>
        <begin position="548"/>
        <end position="585"/>
    </location>
</feature>
<organism evidence="3 4">
    <name type="scientific">Ancylostoma caninum</name>
    <name type="common">Dog hookworm</name>
    <dbReference type="NCBI Taxonomy" id="29170"/>
    <lineage>
        <taxon>Eukaryota</taxon>
        <taxon>Metazoa</taxon>
        <taxon>Ecdysozoa</taxon>
        <taxon>Nematoda</taxon>
        <taxon>Chromadorea</taxon>
        <taxon>Rhabditida</taxon>
        <taxon>Rhabditina</taxon>
        <taxon>Rhabditomorpha</taxon>
        <taxon>Strongyloidea</taxon>
        <taxon>Ancylostomatidae</taxon>
        <taxon>Ancylostomatinae</taxon>
        <taxon>Ancylostoma</taxon>
    </lineage>
</organism>